<dbReference type="Gene3D" id="3.40.1280.10">
    <property type="match status" value="1"/>
</dbReference>
<gene>
    <name evidence="15" type="ORF">SAMN02745213_00483</name>
</gene>
<comment type="subcellular location">
    <subcellularLocation>
        <location evidence="1 12">Cytoplasm</location>
    </subcellularLocation>
</comment>
<dbReference type="InterPro" id="IPR029026">
    <property type="entry name" value="tRNA_m1G_MTases_N"/>
</dbReference>
<dbReference type="InterPro" id="IPR046887">
    <property type="entry name" value="RsmE_PUA-like"/>
</dbReference>
<dbReference type="InterPro" id="IPR046886">
    <property type="entry name" value="RsmE_MTase_dom"/>
</dbReference>
<name>A0A1T4V0V4_9GAMM</name>
<evidence type="ECO:0000259" key="14">
    <source>
        <dbReference type="Pfam" id="PF20260"/>
    </source>
</evidence>
<feature type="domain" description="Ribosomal RNA small subunit methyltransferase E methyltransferase" evidence="13">
    <location>
        <begin position="76"/>
        <end position="235"/>
    </location>
</feature>
<evidence type="ECO:0000256" key="5">
    <source>
        <dbReference type="ARBA" id="ARBA00022490"/>
    </source>
</evidence>
<evidence type="ECO:0000256" key="11">
    <source>
        <dbReference type="ARBA" id="ARBA00047944"/>
    </source>
</evidence>
<dbReference type="Proteomes" id="UP000242432">
    <property type="component" value="Unassembled WGS sequence"/>
</dbReference>
<comment type="catalytic activity">
    <reaction evidence="11 12">
        <text>uridine(1498) in 16S rRNA + S-adenosyl-L-methionine = N(3)-methyluridine(1498) in 16S rRNA + S-adenosyl-L-homocysteine + H(+)</text>
        <dbReference type="Rhea" id="RHEA:42920"/>
        <dbReference type="Rhea" id="RHEA-COMP:10283"/>
        <dbReference type="Rhea" id="RHEA-COMP:10284"/>
        <dbReference type="ChEBI" id="CHEBI:15378"/>
        <dbReference type="ChEBI" id="CHEBI:57856"/>
        <dbReference type="ChEBI" id="CHEBI:59789"/>
        <dbReference type="ChEBI" id="CHEBI:65315"/>
        <dbReference type="ChEBI" id="CHEBI:74502"/>
        <dbReference type="EC" id="2.1.1.193"/>
    </reaction>
</comment>
<dbReference type="Gene3D" id="2.40.240.20">
    <property type="entry name" value="Hypothetical PUA domain-like, domain 1"/>
    <property type="match status" value="1"/>
</dbReference>
<dbReference type="GO" id="GO:0070475">
    <property type="term" value="P:rRNA base methylation"/>
    <property type="evidence" value="ECO:0007669"/>
    <property type="project" value="TreeGrafter"/>
</dbReference>
<evidence type="ECO:0000256" key="10">
    <source>
        <dbReference type="ARBA" id="ARBA00025699"/>
    </source>
</evidence>
<dbReference type="AlphaFoldDB" id="A0A1T4V0V4"/>
<dbReference type="EC" id="2.1.1.193" evidence="3 12"/>
<comment type="similarity">
    <text evidence="2 12">Belongs to the RNA methyltransferase RsmE family.</text>
</comment>
<dbReference type="NCBIfam" id="NF008692">
    <property type="entry name" value="PRK11713.1-5"/>
    <property type="match status" value="1"/>
</dbReference>
<evidence type="ECO:0000313" key="15">
    <source>
        <dbReference type="EMBL" id="SKA58579.1"/>
    </source>
</evidence>
<dbReference type="PANTHER" id="PTHR30027">
    <property type="entry name" value="RIBOSOMAL RNA SMALL SUBUNIT METHYLTRANSFERASE E"/>
    <property type="match status" value="1"/>
</dbReference>
<keyword evidence="16" id="KW-1185">Reference proteome</keyword>
<dbReference type="PIRSF" id="PIRSF015601">
    <property type="entry name" value="MTase_slr0722"/>
    <property type="match status" value="1"/>
</dbReference>
<keyword evidence="6 12" id="KW-0698">rRNA processing</keyword>
<dbReference type="SUPFAM" id="SSF88697">
    <property type="entry name" value="PUA domain-like"/>
    <property type="match status" value="1"/>
</dbReference>
<dbReference type="GO" id="GO:0005737">
    <property type="term" value="C:cytoplasm"/>
    <property type="evidence" value="ECO:0007669"/>
    <property type="project" value="UniProtKB-SubCell"/>
</dbReference>
<dbReference type="CDD" id="cd18084">
    <property type="entry name" value="RsmE-like"/>
    <property type="match status" value="1"/>
</dbReference>
<proteinExistence type="inferred from homology"/>
<dbReference type="InterPro" id="IPR029028">
    <property type="entry name" value="Alpha/beta_knot_MTases"/>
</dbReference>
<dbReference type="NCBIfam" id="TIGR00046">
    <property type="entry name" value="RsmE family RNA methyltransferase"/>
    <property type="match status" value="1"/>
</dbReference>
<dbReference type="InterPro" id="IPR015947">
    <property type="entry name" value="PUA-like_sf"/>
</dbReference>
<sequence>MRTVRICQYNANLAENVELELDEDGFGHLVRVLRFKENDPFVVFDGNGHEYEAVICSASKSKATYKCVKEIQRNVESPLYIELGQVISRGDKMEFTIQKACELGISEITPLYSARCGVKLDEKRQSKKVEQWQKIAISACEQSGRNVVPKVNDITNIDDWYTQNPEALSLTLDPRADKKLTELEIRQHLRLLIGPEGGLDAEEIAKAAENRFVGVTLGPRILRTETAALAALCILGSKYGDL</sequence>
<keyword evidence="8 12" id="KW-0808">Transferase</keyword>
<dbReference type="InterPro" id="IPR006700">
    <property type="entry name" value="RsmE"/>
</dbReference>
<dbReference type="Pfam" id="PF20260">
    <property type="entry name" value="PUA_4"/>
    <property type="match status" value="1"/>
</dbReference>
<protein>
    <recommendedName>
        <fullName evidence="4 12">Ribosomal RNA small subunit methyltransferase E</fullName>
        <ecNumber evidence="3 12">2.1.1.193</ecNumber>
    </recommendedName>
</protein>
<evidence type="ECO:0000256" key="3">
    <source>
        <dbReference type="ARBA" id="ARBA00012328"/>
    </source>
</evidence>
<evidence type="ECO:0000313" key="16">
    <source>
        <dbReference type="Proteomes" id="UP000242432"/>
    </source>
</evidence>
<keyword evidence="5 12" id="KW-0963">Cytoplasm</keyword>
<dbReference type="SUPFAM" id="SSF75217">
    <property type="entry name" value="alpha/beta knot"/>
    <property type="match status" value="1"/>
</dbReference>
<dbReference type="EMBL" id="FUXX01000005">
    <property type="protein sequence ID" value="SKA58579.1"/>
    <property type="molecule type" value="Genomic_DNA"/>
</dbReference>
<evidence type="ECO:0000256" key="8">
    <source>
        <dbReference type="ARBA" id="ARBA00022679"/>
    </source>
</evidence>
<organism evidence="15 16">
    <name type="scientific">Succinivibrio dextrinosolvens DSM 3072</name>
    <dbReference type="NCBI Taxonomy" id="1123324"/>
    <lineage>
        <taxon>Bacteria</taxon>
        <taxon>Pseudomonadati</taxon>
        <taxon>Pseudomonadota</taxon>
        <taxon>Gammaproteobacteria</taxon>
        <taxon>Aeromonadales</taxon>
        <taxon>Succinivibrionaceae</taxon>
        <taxon>Succinivibrio</taxon>
    </lineage>
</organism>
<evidence type="ECO:0000256" key="2">
    <source>
        <dbReference type="ARBA" id="ARBA00005528"/>
    </source>
</evidence>
<dbReference type="PANTHER" id="PTHR30027:SF3">
    <property type="entry name" value="16S RRNA (URACIL(1498)-N(3))-METHYLTRANSFERASE"/>
    <property type="match status" value="1"/>
</dbReference>
<evidence type="ECO:0000259" key="13">
    <source>
        <dbReference type="Pfam" id="PF04452"/>
    </source>
</evidence>
<evidence type="ECO:0000256" key="1">
    <source>
        <dbReference type="ARBA" id="ARBA00004496"/>
    </source>
</evidence>
<evidence type="ECO:0000256" key="6">
    <source>
        <dbReference type="ARBA" id="ARBA00022552"/>
    </source>
</evidence>
<dbReference type="STRING" id="83771.SAMN02910357_01074"/>
<evidence type="ECO:0000256" key="12">
    <source>
        <dbReference type="PIRNR" id="PIRNR015601"/>
    </source>
</evidence>
<dbReference type="GO" id="GO:0070042">
    <property type="term" value="F:rRNA (uridine-N3-)-methyltransferase activity"/>
    <property type="evidence" value="ECO:0007669"/>
    <property type="project" value="TreeGrafter"/>
</dbReference>
<reference evidence="16" key="1">
    <citation type="submission" date="2017-02" db="EMBL/GenBank/DDBJ databases">
        <authorList>
            <person name="Varghese N."/>
            <person name="Submissions S."/>
        </authorList>
    </citation>
    <scope>NUCLEOTIDE SEQUENCE [LARGE SCALE GENOMIC DNA]</scope>
    <source>
        <strain evidence="16">DSM 3072</strain>
    </source>
</reference>
<evidence type="ECO:0000256" key="9">
    <source>
        <dbReference type="ARBA" id="ARBA00022691"/>
    </source>
</evidence>
<feature type="domain" description="Ribosomal RNA small subunit methyltransferase E PUA-like" evidence="14">
    <location>
        <begin position="21"/>
        <end position="64"/>
    </location>
</feature>
<dbReference type="Pfam" id="PF04452">
    <property type="entry name" value="Methyltrans_RNA"/>
    <property type="match status" value="1"/>
</dbReference>
<comment type="function">
    <text evidence="10 12">Specifically methylates the N3 position of the uracil ring of uridine 1498 (m3U1498) in 16S rRNA. Acts on the fully assembled 30S ribosomal subunit.</text>
</comment>
<keyword evidence="7 12" id="KW-0489">Methyltransferase</keyword>
<keyword evidence="9 12" id="KW-0949">S-adenosyl-L-methionine</keyword>
<evidence type="ECO:0000256" key="4">
    <source>
        <dbReference type="ARBA" id="ARBA00013673"/>
    </source>
</evidence>
<dbReference type="RefSeq" id="WP_078928059.1">
    <property type="nucleotide sequence ID" value="NZ_FUXX01000005.1"/>
</dbReference>
<accession>A0A1T4V0V4</accession>
<evidence type="ECO:0000256" key="7">
    <source>
        <dbReference type="ARBA" id="ARBA00022603"/>
    </source>
</evidence>